<keyword evidence="1" id="KW-0472">Membrane</keyword>
<feature type="transmembrane region" description="Helical" evidence="1">
    <location>
        <begin position="302"/>
        <end position="321"/>
    </location>
</feature>
<dbReference type="Proteomes" id="UP000629596">
    <property type="component" value="Unassembled WGS sequence"/>
</dbReference>
<evidence type="ECO:0000313" key="3">
    <source>
        <dbReference type="EMBL" id="MBC8601361.1"/>
    </source>
</evidence>
<organism evidence="4 5">
    <name type="scientific">Parabacteroides acidifaciens</name>
    <dbReference type="NCBI Taxonomy" id="2290935"/>
    <lineage>
        <taxon>Bacteria</taxon>
        <taxon>Pseudomonadati</taxon>
        <taxon>Bacteroidota</taxon>
        <taxon>Bacteroidia</taxon>
        <taxon>Bacteroidales</taxon>
        <taxon>Tannerellaceae</taxon>
        <taxon>Parabacteroides</taxon>
    </lineage>
</organism>
<keyword evidence="1" id="KW-0812">Transmembrane</keyword>
<dbReference type="InterPro" id="IPR032176">
    <property type="entry name" value="DUF5009"/>
</dbReference>
<feature type="transmembrane region" description="Helical" evidence="1">
    <location>
        <begin position="63"/>
        <end position="80"/>
    </location>
</feature>
<dbReference type="AlphaFoldDB" id="A0A3D8HHG9"/>
<feature type="transmembrane region" description="Helical" evidence="1">
    <location>
        <begin position="341"/>
        <end position="363"/>
    </location>
</feature>
<feature type="transmembrane region" description="Helical" evidence="1">
    <location>
        <begin position="21"/>
        <end position="43"/>
    </location>
</feature>
<dbReference type="EMBL" id="QREV01000010">
    <property type="protein sequence ID" value="RDU50047.1"/>
    <property type="molecule type" value="Genomic_DNA"/>
</dbReference>
<feature type="transmembrane region" description="Helical" evidence="1">
    <location>
        <begin position="268"/>
        <end position="290"/>
    </location>
</feature>
<dbReference type="Proteomes" id="UP000256321">
    <property type="component" value="Unassembled WGS sequence"/>
</dbReference>
<dbReference type="EMBL" id="JACRTI010000010">
    <property type="protein sequence ID" value="MBC8601361.1"/>
    <property type="molecule type" value="Genomic_DNA"/>
</dbReference>
<feature type="transmembrane region" description="Helical" evidence="1">
    <location>
        <begin position="208"/>
        <end position="229"/>
    </location>
</feature>
<accession>A0A3D8HHG9</accession>
<keyword evidence="1" id="KW-1133">Transmembrane helix</keyword>
<evidence type="ECO:0000259" key="2">
    <source>
        <dbReference type="Pfam" id="PF16401"/>
    </source>
</evidence>
<reference evidence="4 5" key="1">
    <citation type="submission" date="2018-07" db="EMBL/GenBank/DDBJ databases">
        <title>Parabacteroides acidifaciens nov. sp., isolated from human feces.</title>
        <authorList>
            <person name="Wang Y.J."/>
        </authorList>
    </citation>
    <scope>NUCLEOTIDE SEQUENCE [LARGE SCALE GENOMIC DNA]</scope>
    <source>
        <strain evidence="4 5">426-9</strain>
    </source>
</reference>
<comment type="caution">
    <text evidence="4">The sequence shown here is derived from an EMBL/GenBank/DDBJ whole genome shotgun (WGS) entry which is preliminary data.</text>
</comment>
<evidence type="ECO:0000313" key="4">
    <source>
        <dbReference type="EMBL" id="RDU50047.1"/>
    </source>
</evidence>
<name>A0A3D8HHG9_9BACT</name>
<evidence type="ECO:0000313" key="5">
    <source>
        <dbReference type="Proteomes" id="UP000256321"/>
    </source>
</evidence>
<dbReference type="RefSeq" id="WP_115498853.1">
    <property type="nucleotide sequence ID" value="NZ_JACRTI010000010.1"/>
</dbReference>
<keyword evidence="6" id="KW-1185">Reference proteome</keyword>
<gene>
    <name evidence="4" type="ORF">DWU89_06600</name>
    <name evidence="3" type="ORF">H8784_06450</name>
</gene>
<evidence type="ECO:0000256" key="1">
    <source>
        <dbReference type="SAM" id="Phobius"/>
    </source>
</evidence>
<dbReference type="PANTHER" id="PTHR31061:SF24">
    <property type="entry name" value="LD22376P"/>
    <property type="match status" value="1"/>
</dbReference>
<dbReference type="PANTHER" id="PTHR31061">
    <property type="entry name" value="LD22376P"/>
    <property type="match status" value="1"/>
</dbReference>
<reference evidence="3 6" key="2">
    <citation type="submission" date="2020-08" db="EMBL/GenBank/DDBJ databases">
        <title>Genome public.</title>
        <authorList>
            <person name="Liu C."/>
            <person name="Sun Q."/>
        </authorList>
    </citation>
    <scope>NUCLEOTIDE SEQUENCE [LARGE SCALE GENOMIC DNA]</scope>
    <source>
        <strain evidence="3 6">426_9</strain>
    </source>
</reference>
<proteinExistence type="predicted"/>
<sequence length="371" mass="41689">MEKQKQSRQLLSLDALRGFDMFFIMGGASLFVALATLFPNPFFQAIADQMHHVKWDGLTHHDTIFPLFLFIAGISFPFSLEKQREQGKTDADIYKKIVRRGLTLVLFGFIYNGLLNFDFEHQRYASVLGRIGLAWMFGALIFVNTRTITRVWITAAILVGYWLLLAFVPAPDGNGAGVFTMEGSLVGYVDRMLLPGRLHLTVHDPEGILSTVPAIATALLGMFTGEFIKLQREGLTDKKKVGGLVVAGAVLLAVGLLWGLFFPINKNLWTSSFVCVVGAYSVWMFALFFYIVDVLNFRKWTLFFTVIGTNSITIYLAQEFVNFSFTSDALFGGIARLMPEAAQPLVVSIGYIVVCWGFLYFLYRQRIFLKV</sequence>
<evidence type="ECO:0000313" key="6">
    <source>
        <dbReference type="Proteomes" id="UP000629596"/>
    </source>
</evidence>
<feature type="transmembrane region" description="Helical" evidence="1">
    <location>
        <begin position="151"/>
        <end position="170"/>
    </location>
</feature>
<protein>
    <submittedName>
        <fullName evidence="4">DUF5009 domain-containing protein</fullName>
    </submittedName>
</protein>
<feature type="domain" description="DUF5009" evidence="2">
    <location>
        <begin position="12"/>
        <end position="108"/>
    </location>
</feature>
<feature type="transmembrane region" description="Helical" evidence="1">
    <location>
        <begin position="125"/>
        <end position="144"/>
    </location>
</feature>
<dbReference type="Pfam" id="PF16401">
    <property type="entry name" value="DUF5009"/>
    <property type="match status" value="1"/>
</dbReference>
<feature type="transmembrane region" description="Helical" evidence="1">
    <location>
        <begin position="101"/>
        <end position="119"/>
    </location>
</feature>
<feature type="transmembrane region" description="Helical" evidence="1">
    <location>
        <begin position="241"/>
        <end position="262"/>
    </location>
</feature>